<organism evidence="13">
    <name type="scientific">marine metagenome</name>
    <dbReference type="NCBI Taxonomy" id="408172"/>
    <lineage>
        <taxon>unclassified sequences</taxon>
        <taxon>metagenomes</taxon>
        <taxon>ecological metagenomes</taxon>
    </lineage>
</organism>
<dbReference type="GO" id="GO:0005737">
    <property type="term" value="C:cytoplasm"/>
    <property type="evidence" value="ECO:0007669"/>
    <property type="project" value="UniProtKB-SubCell"/>
</dbReference>
<evidence type="ECO:0000256" key="8">
    <source>
        <dbReference type="ARBA" id="ARBA00022840"/>
    </source>
</evidence>
<dbReference type="GO" id="GO:0015937">
    <property type="term" value="P:coenzyme A biosynthetic process"/>
    <property type="evidence" value="ECO:0007669"/>
    <property type="project" value="UniProtKB-KW"/>
</dbReference>
<evidence type="ECO:0000256" key="2">
    <source>
        <dbReference type="ARBA" id="ARBA00004496"/>
    </source>
</evidence>
<comment type="similarity">
    <text evidence="11">Belongs to the type III pantothenate kinase family.</text>
</comment>
<sequence>VLLAIDIGNTNITVGLFNGDVLSATWRISTDSSKTSDEYGLQLTQMLEGGKSDVRDISHVAICSVVPPLTPTFQSLCQRYFGTDPLVVGSGTKTGVKVLYDSPRDVGTDRVVDAAAALHIYGGPAIIVDLGTATVFDAITKSGEYLGGAIAPGMGISGDALFRATSQLRRVELTAPETAIGRNTPHSIQSGLVLGYTELVKGMIKRFKEELSSGACVIGTGGLANVVQKESSVFDTVDPDLTLKGLQIVHSLNEFAK</sequence>
<keyword evidence="6" id="KW-0547">Nucleotide-binding</keyword>
<evidence type="ECO:0000256" key="10">
    <source>
        <dbReference type="ARBA" id="ARBA00022993"/>
    </source>
</evidence>
<keyword evidence="10" id="KW-0173">Coenzyme A biosynthesis</keyword>
<dbReference type="PANTHER" id="PTHR34265">
    <property type="entry name" value="TYPE III PANTOTHENATE KINASE"/>
    <property type="match status" value="1"/>
</dbReference>
<dbReference type="HAMAP" id="MF_01274">
    <property type="entry name" value="Pantothen_kinase_3"/>
    <property type="match status" value="1"/>
</dbReference>
<keyword evidence="5" id="KW-0808">Transferase</keyword>
<accession>A0A381ZNF6</accession>
<dbReference type="NCBIfam" id="TIGR00671">
    <property type="entry name" value="baf"/>
    <property type="match status" value="1"/>
</dbReference>
<evidence type="ECO:0000256" key="9">
    <source>
        <dbReference type="ARBA" id="ARBA00022958"/>
    </source>
</evidence>
<feature type="non-terminal residue" evidence="13">
    <location>
        <position position="1"/>
    </location>
</feature>
<dbReference type="EMBL" id="UINC01022042">
    <property type="protein sequence ID" value="SVA90858.1"/>
    <property type="molecule type" value="Genomic_DNA"/>
</dbReference>
<evidence type="ECO:0000256" key="3">
    <source>
        <dbReference type="ARBA" id="ARBA00011738"/>
    </source>
</evidence>
<evidence type="ECO:0000256" key="11">
    <source>
        <dbReference type="ARBA" id="ARBA00038036"/>
    </source>
</evidence>
<comment type="subunit">
    <text evidence="3">Homodimer.</text>
</comment>
<dbReference type="InterPro" id="IPR043129">
    <property type="entry name" value="ATPase_NBD"/>
</dbReference>
<evidence type="ECO:0000256" key="12">
    <source>
        <dbReference type="ARBA" id="ARBA00040883"/>
    </source>
</evidence>
<comment type="subcellular location">
    <subcellularLocation>
        <location evidence="2">Cytoplasm</location>
    </subcellularLocation>
</comment>
<comment type="cofactor">
    <cofactor evidence="1">
        <name>K(+)</name>
        <dbReference type="ChEBI" id="CHEBI:29103"/>
    </cofactor>
</comment>
<evidence type="ECO:0000256" key="5">
    <source>
        <dbReference type="ARBA" id="ARBA00022679"/>
    </source>
</evidence>
<evidence type="ECO:0000256" key="1">
    <source>
        <dbReference type="ARBA" id="ARBA00001958"/>
    </source>
</evidence>
<dbReference type="Pfam" id="PF03309">
    <property type="entry name" value="Pan_kinase"/>
    <property type="match status" value="1"/>
</dbReference>
<keyword evidence="8" id="KW-0067">ATP-binding</keyword>
<evidence type="ECO:0000256" key="7">
    <source>
        <dbReference type="ARBA" id="ARBA00022777"/>
    </source>
</evidence>
<keyword evidence="4" id="KW-0963">Cytoplasm</keyword>
<dbReference type="NCBIfam" id="NF009855">
    <property type="entry name" value="PRK13321.1"/>
    <property type="match status" value="1"/>
</dbReference>
<evidence type="ECO:0000256" key="6">
    <source>
        <dbReference type="ARBA" id="ARBA00022741"/>
    </source>
</evidence>
<reference evidence="13" key="1">
    <citation type="submission" date="2018-05" db="EMBL/GenBank/DDBJ databases">
        <authorList>
            <person name="Lanie J.A."/>
            <person name="Ng W.-L."/>
            <person name="Kazmierczak K.M."/>
            <person name="Andrzejewski T.M."/>
            <person name="Davidsen T.M."/>
            <person name="Wayne K.J."/>
            <person name="Tettelin H."/>
            <person name="Glass J.I."/>
            <person name="Rusch D."/>
            <person name="Podicherti R."/>
            <person name="Tsui H.-C.T."/>
            <person name="Winkler M.E."/>
        </authorList>
    </citation>
    <scope>NUCLEOTIDE SEQUENCE</scope>
</reference>
<dbReference type="NCBIfam" id="NF009848">
    <property type="entry name" value="PRK13318.1-6"/>
    <property type="match status" value="1"/>
</dbReference>
<proteinExistence type="inferred from homology"/>
<protein>
    <recommendedName>
        <fullName evidence="12">Type III pantothenate kinase</fullName>
    </recommendedName>
</protein>
<dbReference type="Gene3D" id="3.30.420.40">
    <property type="match status" value="2"/>
</dbReference>
<dbReference type="SUPFAM" id="SSF53067">
    <property type="entry name" value="Actin-like ATPase domain"/>
    <property type="match status" value="2"/>
</dbReference>
<dbReference type="PANTHER" id="PTHR34265:SF1">
    <property type="entry name" value="TYPE III PANTOTHENATE KINASE"/>
    <property type="match status" value="1"/>
</dbReference>
<keyword evidence="9" id="KW-0630">Potassium</keyword>
<dbReference type="AlphaFoldDB" id="A0A381ZNF6"/>
<keyword evidence="7" id="KW-0418">Kinase</keyword>
<dbReference type="GO" id="GO:0004594">
    <property type="term" value="F:pantothenate kinase activity"/>
    <property type="evidence" value="ECO:0007669"/>
    <property type="project" value="InterPro"/>
</dbReference>
<dbReference type="InterPro" id="IPR004619">
    <property type="entry name" value="Type_III_PanK"/>
</dbReference>
<dbReference type="GO" id="GO:0005524">
    <property type="term" value="F:ATP binding"/>
    <property type="evidence" value="ECO:0007669"/>
    <property type="project" value="UniProtKB-KW"/>
</dbReference>
<gene>
    <name evidence="13" type="ORF">METZ01_LOCUS143712</name>
</gene>
<evidence type="ECO:0000256" key="4">
    <source>
        <dbReference type="ARBA" id="ARBA00022490"/>
    </source>
</evidence>
<evidence type="ECO:0000313" key="13">
    <source>
        <dbReference type="EMBL" id="SVA90858.1"/>
    </source>
</evidence>
<dbReference type="CDD" id="cd24015">
    <property type="entry name" value="ASKHA_NBD_PanK-III"/>
    <property type="match status" value="1"/>
</dbReference>
<name>A0A381ZNF6_9ZZZZ</name>